<keyword evidence="7" id="KW-1015">Disulfide bond</keyword>
<keyword evidence="11" id="KW-1185">Reference proteome</keyword>
<dbReference type="SUPFAM" id="SSF50494">
    <property type="entry name" value="Trypsin-like serine proteases"/>
    <property type="match status" value="1"/>
</dbReference>
<proteinExistence type="inferred from homology"/>
<dbReference type="InterPro" id="IPR001316">
    <property type="entry name" value="Pept_S1A_streptogrisin"/>
</dbReference>
<dbReference type="PRINTS" id="PR00861">
    <property type="entry name" value="ALYTICPTASE"/>
</dbReference>
<keyword evidence="6" id="KW-0865">Zymogen</keyword>
<accession>A0A0M0FCC4</accession>
<dbReference type="Gene3D" id="2.60.120.380">
    <property type="match status" value="1"/>
</dbReference>
<feature type="chain" id="PRO_5005598769" description="Peptidase S1A alpha-lytic prodomain domain-containing protein" evidence="8">
    <location>
        <begin position="33"/>
        <end position="501"/>
    </location>
</feature>
<evidence type="ECO:0000256" key="4">
    <source>
        <dbReference type="ARBA" id="ARBA00022801"/>
    </source>
</evidence>
<dbReference type="GO" id="GO:0006508">
    <property type="term" value="P:proteolysis"/>
    <property type="evidence" value="ECO:0007669"/>
    <property type="project" value="UniProtKB-KW"/>
</dbReference>
<evidence type="ECO:0000256" key="3">
    <source>
        <dbReference type="ARBA" id="ARBA00022729"/>
    </source>
</evidence>
<protein>
    <recommendedName>
        <fullName evidence="9">Peptidase S1A alpha-lytic prodomain domain-containing protein</fullName>
    </recommendedName>
</protein>
<dbReference type="CDD" id="cd21112">
    <property type="entry name" value="alphaLP-like"/>
    <property type="match status" value="1"/>
</dbReference>
<keyword evidence="2" id="KW-0645">Protease</keyword>
<evidence type="ECO:0000259" key="9">
    <source>
        <dbReference type="Pfam" id="PF02983"/>
    </source>
</evidence>
<gene>
    <name evidence="10" type="ORF">M768_03525</name>
</gene>
<evidence type="ECO:0000313" key="10">
    <source>
        <dbReference type="EMBL" id="KON75022.1"/>
    </source>
</evidence>
<sequence>MDDMTRPLRRRIAAVTAAATLLTGAAATHAVAGTPAPEDQRATVRAVPKTTPGLERALQRDLGLSARDARTRLAFQSDAAGTEAALERRLGADYAGAWIDDAANVLYVGVTDAADARAVRAEGATAVTVDHTLADLETWRAALDGALADDPAALPGWYVDVTRNRVVVSVRDGGEADVAAQVAAAGVPADAVAYEETAETPRPLIDVVGGNAYTIGSGSRCSVGFAVQGGFVTAGHCGSTGARTSGPAGTFRGSSFPGNDYAWVQVDAGNTPVGAVNNYAGGRVAVAGATQAPVGASVCRSGSTTGWHCGTVQAYNASVTYPQGTVSGLIRTNVCAEPGDSGGSLVAGNQAQGVTSGGSGNCSSGGTTYFQPVGEILSAYGLTLVTSDGGGGNPEPPTGCTGYARTYSGTLSAGATAVQPNGSYYTAATAGSHRGCVTGPAGTDYDLYLQKWNGSSWVSVAQSTSPGANESLTYSGAAGYYRFVVHAYAGSGAYSLGATTP</sequence>
<evidence type="ECO:0000313" key="11">
    <source>
        <dbReference type="Proteomes" id="UP000037387"/>
    </source>
</evidence>
<evidence type="ECO:0000256" key="2">
    <source>
        <dbReference type="ARBA" id="ARBA00022670"/>
    </source>
</evidence>
<dbReference type="AlphaFoldDB" id="A0A0M0FCC4"/>
<dbReference type="InterPro" id="IPR004236">
    <property type="entry name" value="Pept_S1_alpha_lytic"/>
</dbReference>
<dbReference type="PATRIC" id="fig|1350482.3.peg.690"/>
<comment type="similarity">
    <text evidence="1">Belongs to the peptidase S1 family.</text>
</comment>
<reference evidence="10 11" key="1">
    <citation type="journal article" date="2015" name="Sci. Rep.">
        <title>Functional and structural properties of a novel cellulosome-like multienzyme complex: efficient glycoside hydrolysis of water-insoluble 7-xylosyl-10-deacetylpaclitaxel.</title>
        <authorList>
            <person name="Dou T.Y."/>
            <person name="Luan H.W."/>
            <person name="Ge G.B."/>
            <person name="Dong M.M."/>
            <person name="Zou H.F."/>
            <person name="He Y.Q."/>
            <person name="Cui P."/>
            <person name="Wang J.Y."/>
            <person name="Hao D.C."/>
            <person name="Yang S.L."/>
            <person name="Yang L."/>
        </authorList>
    </citation>
    <scope>NUCLEOTIDE SEQUENCE [LARGE SCALE GENOMIC DNA]</scope>
    <source>
        <strain evidence="10 11">F16</strain>
    </source>
</reference>
<feature type="signal peptide" evidence="8">
    <location>
        <begin position="1"/>
        <end position="32"/>
    </location>
</feature>
<evidence type="ECO:0000256" key="1">
    <source>
        <dbReference type="ARBA" id="ARBA00007664"/>
    </source>
</evidence>
<keyword evidence="3 8" id="KW-0732">Signal</keyword>
<dbReference type="EMBL" id="ATNL01000006">
    <property type="protein sequence ID" value="KON75022.1"/>
    <property type="molecule type" value="Genomic_DNA"/>
</dbReference>
<dbReference type="InterPro" id="IPR009003">
    <property type="entry name" value="Peptidase_S1_PA"/>
</dbReference>
<evidence type="ECO:0000256" key="5">
    <source>
        <dbReference type="ARBA" id="ARBA00022825"/>
    </source>
</evidence>
<evidence type="ECO:0000256" key="7">
    <source>
        <dbReference type="ARBA" id="ARBA00023157"/>
    </source>
</evidence>
<dbReference type="InterPro" id="IPR037295">
    <property type="entry name" value="Alpha-lytic_protease_prodomain"/>
</dbReference>
<keyword evidence="4" id="KW-0378">Hydrolase</keyword>
<dbReference type="Proteomes" id="UP000037387">
    <property type="component" value="Unassembled WGS sequence"/>
</dbReference>
<dbReference type="GO" id="GO:0004252">
    <property type="term" value="F:serine-type endopeptidase activity"/>
    <property type="evidence" value="ECO:0007669"/>
    <property type="project" value="InterPro"/>
</dbReference>
<evidence type="ECO:0000256" key="8">
    <source>
        <dbReference type="SAM" id="SignalP"/>
    </source>
</evidence>
<dbReference type="SUPFAM" id="SSF54806">
    <property type="entry name" value="Alpha-lytic protease prodomain"/>
    <property type="match status" value="1"/>
</dbReference>
<name>A0A0M0FCC4_CELCE</name>
<organism evidence="10 11">
    <name type="scientific">Cellulosimicrobium cellulans F16</name>
    <dbReference type="NCBI Taxonomy" id="1350482"/>
    <lineage>
        <taxon>Bacteria</taxon>
        <taxon>Bacillati</taxon>
        <taxon>Actinomycetota</taxon>
        <taxon>Actinomycetes</taxon>
        <taxon>Micrococcales</taxon>
        <taxon>Promicromonosporaceae</taxon>
        <taxon>Cellulosimicrobium</taxon>
    </lineage>
</organism>
<dbReference type="Gene3D" id="3.30.300.50">
    <property type="match status" value="2"/>
</dbReference>
<dbReference type="GO" id="GO:0005576">
    <property type="term" value="C:extracellular region"/>
    <property type="evidence" value="ECO:0007669"/>
    <property type="project" value="InterPro"/>
</dbReference>
<feature type="domain" description="Peptidase S1A alpha-lytic prodomain" evidence="9">
    <location>
        <begin position="131"/>
        <end position="189"/>
    </location>
</feature>
<dbReference type="InterPro" id="IPR043504">
    <property type="entry name" value="Peptidase_S1_PA_chymotrypsin"/>
</dbReference>
<comment type="caution">
    <text evidence="10">The sequence shown here is derived from an EMBL/GenBank/DDBJ whole genome shotgun (WGS) entry which is preliminary data.</text>
</comment>
<dbReference type="Gene3D" id="2.40.10.10">
    <property type="entry name" value="Trypsin-like serine proteases"/>
    <property type="match status" value="2"/>
</dbReference>
<dbReference type="InterPro" id="IPR035070">
    <property type="entry name" value="Streptogrisin_prodomain"/>
</dbReference>
<keyword evidence="5" id="KW-0720">Serine protease</keyword>
<dbReference type="Pfam" id="PF02983">
    <property type="entry name" value="Pro_Al_protease"/>
    <property type="match status" value="1"/>
</dbReference>
<evidence type="ECO:0000256" key="6">
    <source>
        <dbReference type="ARBA" id="ARBA00023145"/>
    </source>
</evidence>